<reference evidence="4" key="3">
    <citation type="submission" date="2025-09" db="UniProtKB">
        <authorList>
            <consortium name="Ensembl"/>
        </authorList>
    </citation>
    <scope>IDENTIFICATION</scope>
</reference>
<dbReference type="Gene3D" id="3.80.10.10">
    <property type="entry name" value="Ribonuclease Inhibitor"/>
    <property type="match status" value="1"/>
</dbReference>
<keyword evidence="2" id="KW-0433">Leucine-rich repeat</keyword>
<evidence type="ECO:0008006" key="6">
    <source>
        <dbReference type="Google" id="ProtNLM"/>
    </source>
</evidence>
<dbReference type="Ensembl" id="ENSPEMT00000013877.2">
    <property type="protein sequence ID" value="ENSPEMP00000009705.2"/>
    <property type="gene ID" value="ENSPEMG00000010896.2"/>
</dbReference>
<protein>
    <recommendedName>
        <fullName evidence="6">PRAME family member 12-like</fullName>
    </recommendedName>
</protein>
<evidence type="ECO:0000256" key="2">
    <source>
        <dbReference type="ARBA" id="ARBA00022614"/>
    </source>
</evidence>
<reference evidence="4" key="2">
    <citation type="submission" date="2025-08" db="UniProtKB">
        <authorList>
            <consortium name="Ensembl"/>
        </authorList>
    </citation>
    <scope>IDENTIFICATION</scope>
</reference>
<dbReference type="InterPro" id="IPR050694">
    <property type="entry name" value="LRRC14/PRAME"/>
</dbReference>
<dbReference type="SUPFAM" id="SSF52047">
    <property type="entry name" value="RNI-like"/>
    <property type="match status" value="1"/>
</dbReference>
<dbReference type="GO" id="GO:0005737">
    <property type="term" value="C:cytoplasm"/>
    <property type="evidence" value="ECO:0007669"/>
    <property type="project" value="TreeGrafter"/>
</dbReference>
<keyword evidence="5" id="KW-1185">Reference proteome</keyword>
<dbReference type="GO" id="GO:0045892">
    <property type="term" value="P:negative regulation of DNA-templated transcription"/>
    <property type="evidence" value="ECO:0007669"/>
    <property type="project" value="InterPro"/>
</dbReference>
<name>A0A8C8T9N3_PERMB</name>
<proteinExistence type="inferred from homology"/>
<evidence type="ECO:0000256" key="1">
    <source>
        <dbReference type="ARBA" id="ARBA00009608"/>
    </source>
</evidence>
<dbReference type="PIRSF" id="PIRSF038286">
    <property type="entry name" value="PRAME"/>
    <property type="match status" value="1"/>
</dbReference>
<evidence type="ECO:0000313" key="4">
    <source>
        <dbReference type="Ensembl" id="ENSPEMP00000009705.2"/>
    </source>
</evidence>
<dbReference type="Proteomes" id="UP000694547">
    <property type="component" value="Chromosome 10"/>
</dbReference>
<dbReference type="GO" id="GO:0008284">
    <property type="term" value="P:positive regulation of cell population proliferation"/>
    <property type="evidence" value="ECO:0007669"/>
    <property type="project" value="InterPro"/>
</dbReference>
<dbReference type="PANTHER" id="PTHR14224">
    <property type="entry name" value="SIMILAR TO PREFERENTIALLY EXPRESSED ANTIGEN IN MELANOMA-LIKE 3"/>
    <property type="match status" value="1"/>
</dbReference>
<evidence type="ECO:0000313" key="5">
    <source>
        <dbReference type="Proteomes" id="UP000694547"/>
    </source>
</evidence>
<sequence length="484" mass="55994">MNGQTPPTLEKLARQALLRDEALAISALEKLPWTLFPALFKDAFNGRHSRIVKAMVAAWPFPCLPVGSLMKTPNLKTFQAVLDGVDMHLKREFHPGSEQLQVLDLRNVQHEFWNIWTGREDGACLAETVDERPVVKDLPRYALRRRHLKVVTDLCLRLRLNEEQACFLQWVQQRKDFLQLHCINMKIWTAPVCTVKEILNVFHPGRIEELELNLAWNVSKLARFAPCLGEMRSLRKLSLKNEDQSTFRLAYRIVDTERISKAFAQFSKLHCLQHLSIDDIYFLKDHMKHILRSLKTRLETLSINNCEMSMSDLKYFPLSRSLRQLKHLDFRGTEFLTSCLQPLGILLENVAGTLKSLDFQRCNMDDSQLTDLIPVLSKCSQLTKVNFSYNDFSTPVLKDLLHHTANLTKMSEEHYPASLQCYNASGIIDENRYAQLCQELMDILVAVRNPCRIFFCTNACHVCDKNCDSEECSENEEWLCSCWQ</sequence>
<dbReference type="InterPro" id="IPR032675">
    <property type="entry name" value="LRR_dom_sf"/>
</dbReference>
<dbReference type="InterPro" id="IPR026271">
    <property type="entry name" value="PRAME"/>
</dbReference>
<dbReference type="GeneTree" id="ENSGT01030000234531"/>
<accession>A0A8C8T9N3</accession>
<dbReference type="GO" id="GO:0045596">
    <property type="term" value="P:negative regulation of cell differentiation"/>
    <property type="evidence" value="ECO:0007669"/>
    <property type="project" value="InterPro"/>
</dbReference>
<reference evidence="4 5" key="1">
    <citation type="submission" date="2018-10" db="EMBL/GenBank/DDBJ databases">
        <title>Improved assembly of the deer mouse Peromyscus maniculatus genome.</title>
        <authorList>
            <person name="Lassance J.-M."/>
            <person name="Hoekstra H.E."/>
        </authorList>
    </citation>
    <scope>NUCLEOTIDE SEQUENCE [LARGE SCALE GENOMIC DNA]</scope>
</reference>
<dbReference type="PANTHER" id="PTHR14224:SF94">
    <property type="entry name" value="PRAME FAMILY MEMBER 12"/>
    <property type="match status" value="1"/>
</dbReference>
<evidence type="ECO:0000256" key="3">
    <source>
        <dbReference type="ARBA" id="ARBA00022737"/>
    </source>
</evidence>
<gene>
    <name evidence="4" type="primary">LOC102905612</name>
</gene>
<keyword evidence="3" id="KW-0677">Repeat</keyword>
<dbReference type="AlphaFoldDB" id="A0A8C8T9N3"/>
<dbReference type="GO" id="GO:0043066">
    <property type="term" value="P:negative regulation of apoptotic process"/>
    <property type="evidence" value="ECO:0007669"/>
    <property type="project" value="InterPro"/>
</dbReference>
<organism evidence="4 5">
    <name type="scientific">Peromyscus maniculatus bairdii</name>
    <name type="common">Prairie deer mouse</name>
    <dbReference type="NCBI Taxonomy" id="230844"/>
    <lineage>
        <taxon>Eukaryota</taxon>
        <taxon>Metazoa</taxon>
        <taxon>Chordata</taxon>
        <taxon>Craniata</taxon>
        <taxon>Vertebrata</taxon>
        <taxon>Euteleostomi</taxon>
        <taxon>Mammalia</taxon>
        <taxon>Eutheria</taxon>
        <taxon>Euarchontoglires</taxon>
        <taxon>Glires</taxon>
        <taxon>Rodentia</taxon>
        <taxon>Myomorpha</taxon>
        <taxon>Muroidea</taxon>
        <taxon>Cricetidae</taxon>
        <taxon>Neotominae</taxon>
        <taxon>Peromyscus</taxon>
    </lineage>
</organism>
<comment type="similarity">
    <text evidence="1">Belongs to the PRAME family.</text>
</comment>